<dbReference type="RefSeq" id="WP_323984402.1">
    <property type="nucleotide sequence ID" value="NZ_JAYKBW010000021.1"/>
</dbReference>
<comment type="caution">
    <text evidence="1">The sequence shown here is derived from an EMBL/GenBank/DDBJ whole genome shotgun (WGS) entry which is preliminary data.</text>
</comment>
<evidence type="ECO:0000313" key="2">
    <source>
        <dbReference type="Proteomes" id="UP001311730"/>
    </source>
</evidence>
<dbReference type="Proteomes" id="UP001311730">
    <property type="component" value="Unassembled WGS sequence"/>
</dbReference>
<keyword evidence="2" id="KW-1185">Reference proteome</keyword>
<organism evidence="1 2">
    <name type="scientific">Capnocytophaga gingivalis</name>
    <dbReference type="NCBI Taxonomy" id="1017"/>
    <lineage>
        <taxon>Bacteria</taxon>
        <taxon>Pseudomonadati</taxon>
        <taxon>Bacteroidota</taxon>
        <taxon>Flavobacteriia</taxon>
        <taxon>Flavobacteriales</taxon>
        <taxon>Flavobacteriaceae</taxon>
        <taxon>Capnocytophaga</taxon>
    </lineage>
</organism>
<sequence>MKERNRIFTLFKDLGQYKAYLREIDNFDQLYIIQQGVRGITKEVIERLESAIAKDAEGVYYAKKNNFGRKLGIITEVFNLTHFSPKTAKVTLVPIARTLL</sequence>
<proteinExistence type="predicted"/>
<name>A0ABU5ZFV9_9FLAO</name>
<protein>
    <submittedName>
        <fullName evidence="1">Chaperone HtpG</fullName>
    </submittedName>
</protein>
<dbReference type="EMBL" id="JAYKBW010000021">
    <property type="protein sequence ID" value="MEB3076431.1"/>
    <property type="molecule type" value="Genomic_DNA"/>
</dbReference>
<accession>A0ABU5ZFV9</accession>
<reference evidence="1 2" key="1">
    <citation type="submission" date="2023-12" db="EMBL/GenBank/DDBJ databases">
        <title>Genomic sequences of Capnocytophaga and Parvimonas strains.</title>
        <authorList>
            <person name="Watt R.M."/>
            <person name="Wang M."/>
            <person name="Yang T."/>
            <person name="Tong W.M."/>
        </authorList>
    </citation>
    <scope>NUCLEOTIDE SEQUENCE [LARGE SCALE GENOMIC DNA]</scope>
    <source>
        <strain evidence="1 2">CCUG 13096</strain>
    </source>
</reference>
<gene>
    <name evidence="1" type="ORF">VJJ08_14190</name>
</gene>
<evidence type="ECO:0000313" key="1">
    <source>
        <dbReference type="EMBL" id="MEB3076431.1"/>
    </source>
</evidence>